<proteinExistence type="predicted"/>
<feature type="domain" description="Hemocyanin middle" evidence="2">
    <location>
        <begin position="95"/>
        <end position="371"/>
    </location>
</feature>
<dbReference type="InterPro" id="IPR005204">
    <property type="entry name" value="Hemocyanin_N"/>
</dbReference>
<evidence type="ECO:0000313" key="6">
    <source>
        <dbReference type="Proteomes" id="UP001162156"/>
    </source>
</evidence>
<dbReference type="Pfam" id="PF03722">
    <property type="entry name" value="Hemocyanin_N"/>
    <property type="match status" value="1"/>
</dbReference>
<dbReference type="GO" id="GO:0045735">
    <property type="term" value="F:nutrient reservoir activity"/>
    <property type="evidence" value="ECO:0007669"/>
    <property type="project" value="UniProtKB-KW"/>
</dbReference>
<name>A0AAV8ZYB0_9CUCU</name>
<sequence length="634" mass="76402">MLSNILSFWDKHFWSFLQYYKYGFLPKGEIFSVFYKIHLEQAIALFKLFYYAKDYETFYTTAVWARQYFNEGLFLYSYTVALAHRPDTYEIVLPPIYEMYPYYFFNTEVIQQAYIYKQQYGGQSALVGGYTINSNYSGYYLNLHPEQSLSYYLEDIGINSYYYYYNIYFPFWLSSEEFGFKYFNRGEEYYFYYQQLLARFYLERISNGFGEIPFINWNVPIETPYYPSLEYPNGLEFPSRPPFANLHEYFYNYGQSWSFKTPYGYSYTYIQDYERRIHDVIDSGYIYGSGQSVSIYTKEGFNMLGNLIESNYDSPNYKYYGAIWLFASHLLGYSYQPLDTYMVVPSALEHFETALRDPVFYQLYKKIILYFQRYYSYVPAYTTTELIFPGVKVVDFKVDSLFTYYDYFYTDLGNAVYYSPEELLQNKFQVRVSQYRLNHKPFTYKFVVHSEIDTKAVVKIFLGPKYDEYGRYINMTENRMNMVVLDYFVYDLKTGENVITKNSYDSYYYAPDATSYYDIYKLVMSGGDFSQAYHYGKQNYYYFPQRYMLPKGSSSGTPYQFYVVVYPYVPKQVVPAETYQTYFYPYVGDQVFYDSYSLGYPFDKFIYYEQLFFQVPNFYSHDVMIYFKDDINVV</sequence>
<dbReference type="PANTHER" id="PTHR11511:SF5">
    <property type="entry name" value="FAT-BODY PROTEIN 1-RELATED"/>
    <property type="match status" value="1"/>
</dbReference>
<dbReference type="SUPFAM" id="SSF48050">
    <property type="entry name" value="Hemocyanin, N-terminal domain"/>
    <property type="match status" value="1"/>
</dbReference>
<gene>
    <name evidence="5" type="ORF">NQ314_000412</name>
</gene>
<dbReference type="InterPro" id="IPR037020">
    <property type="entry name" value="Hemocyanin_C_sf"/>
</dbReference>
<evidence type="ECO:0000259" key="3">
    <source>
        <dbReference type="Pfam" id="PF03722"/>
    </source>
</evidence>
<feature type="domain" description="Hemocyanin N-terminal" evidence="3">
    <location>
        <begin position="11"/>
        <end position="89"/>
    </location>
</feature>
<dbReference type="PANTHER" id="PTHR11511">
    <property type="entry name" value="LARVAL STORAGE PROTEIN/PHENOLOXIDASE"/>
    <property type="match status" value="1"/>
</dbReference>
<dbReference type="Gene3D" id="2.60.40.1520">
    <property type="entry name" value="Hemocyanin, C-terminal domain"/>
    <property type="match status" value="1"/>
</dbReference>
<reference evidence="5" key="1">
    <citation type="journal article" date="2023" name="Insect Mol. Biol.">
        <title>Genome sequencing provides insights into the evolution of gene families encoding plant cell wall-degrading enzymes in longhorned beetles.</title>
        <authorList>
            <person name="Shin N.R."/>
            <person name="Okamura Y."/>
            <person name="Kirsch R."/>
            <person name="Pauchet Y."/>
        </authorList>
    </citation>
    <scope>NUCLEOTIDE SEQUENCE</scope>
    <source>
        <strain evidence="5">RBIC_L_NR</strain>
    </source>
</reference>
<protein>
    <submittedName>
        <fullName evidence="5">Uncharacterized protein</fullName>
    </submittedName>
</protein>
<dbReference type="Pfam" id="PF03723">
    <property type="entry name" value="Hemocyanin_C"/>
    <property type="match status" value="1"/>
</dbReference>
<dbReference type="InterPro" id="IPR000896">
    <property type="entry name" value="Hemocyanin/hexamerin_mid_dom"/>
</dbReference>
<dbReference type="SUPFAM" id="SSF81296">
    <property type="entry name" value="E set domains"/>
    <property type="match status" value="1"/>
</dbReference>
<dbReference type="InterPro" id="IPR008922">
    <property type="entry name" value="Di-copper_centre_dom_sf"/>
</dbReference>
<dbReference type="InterPro" id="IPR005203">
    <property type="entry name" value="Hemocyanin_C"/>
</dbReference>
<organism evidence="5 6">
    <name type="scientific">Rhamnusium bicolor</name>
    <dbReference type="NCBI Taxonomy" id="1586634"/>
    <lineage>
        <taxon>Eukaryota</taxon>
        <taxon>Metazoa</taxon>
        <taxon>Ecdysozoa</taxon>
        <taxon>Arthropoda</taxon>
        <taxon>Hexapoda</taxon>
        <taxon>Insecta</taxon>
        <taxon>Pterygota</taxon>
        <taxon>Neoptera</taxon>
        <taxon>Endopterygota</taxon>
        <taxon>Coleoptera</taxon>
        <taxon>Polyphaga</taxon>
        <taxon>Cucujiformia</taxon>
        <taxon>Chrysomeloidea</taxon>
        <taxon>Cerambycidae</taxon>
        <taxon>Lepturinae</taxon>
        <taxon>Rhagiini</taxon>
        <taxon>Rhamnusium</taxon>
    </lineage>
</organism>
<comment type="caution">
    <text evidence="5">The sequence shown here is derived from an EMBL/GenBank/DDBJ whole genome shotgun (WGS) entry which is preliminary data.</text>
</comment>
<evidence type="ECO:0000256" key="1">
    <source>
        <dbReference type="ARBA" id="ARBA00022761"/>
    </source>
</evidence>
<dbReference type="Proteomes" id="UP001162156">
    <property type="component" value="Unassembled WGS sequence"/>
</dbReference>
<keyword evidence="6" id="KW-1185">Reference proteome</keyword>
<dbReference type="EMBL" id="JANEYF010000128">
    <property type="protein sequence ID" value="KAJ8972029.1"/>
    <property type="molecule type" value="Genomic_DNA"/>
</dbReference>
<dbReference type="GO" id="GO:0005615">
    <property type="term" value="C:extracellular space"/>
    <property type="evidence" value="ECO:0007669"/>
    <property type="project" value="UniProtKB-ARBA"/>
</dbReference>
<accession>A0AAV8ZYB0</accession>
<dbReference type="AlphaFoldDB" id="A0AAV8ZYB0"/>
<feature type="domain" description="Hemocyanin C-terminal" evidence="4">
    <location>
        <begin position="381"/>
        <end position="627"/>
    </location>
</feature>
<dbReference type="InterPro" id="IPR036697">
    <property type="entry name" value="Hemocyanin_N_sf"/>
</dbReference>
<dbReference type="InterPro" id="IPR013788">
    <property type="entry name" value="Hemocyanin/hexamerin"/>
</dbReference>
<dbReference type="Gene3D" id="1.10.1280.10">
    <property type="entry name" value="Di-copper center containing domain from catechol oxidase"/>
    <property type="match status" value="1"/>
</dbReference>
<dbReference type="InterPro" id="IPR014756">
    <property type="entry name" value="Ig_E-set"/>
</dbReference>
<evidence type="ECO:0000259" key="2">
    <source>
        <dbReference type="Pfam" id="PF00372"/>
    </source>
</evidence>
<dbReference type="SUPFAM" id="SSF48056">
    <property type="entry name" value="Di-copper centre-containing domain"/>
    <property type="match status" value="1"/>
</dbReference>
<dbReference type="Gene3D" id="1.20.1370.10">
    <property type="entry name" value="Hemocyanin, N-terminal domain"/>
    <property type="match status" value="1"/>
</dbReference>
<keyword evidence="1" id="KW-0758">Storage protein</keyword>
<dbReference type="Pfam" id="PF00372">
    <property type="entry name" value="Hemocyanin_M"/>
    <property type="match status" value="1"/>
</dbReference>
<dbReference type="PRINTS" id="PR00187">
    <property type="entry name" value="HAEMOCYANIN"/>
</dbReference>
<evidence type="ECO:0000259" key="4">
    <source>
        <dbReference type="Pfam" id="PF03723"/>
    </source>
</evidence>
<dbReference type="PROSITE" id="PS00210">
    <property type="entry name" value="HEMOCYANIN_2"/>
    <property type="match status" value="1"/>
</dbReference>
<evidence type="ECO:0000313" key="5">
    <source>
        <dbReference type="EMBL" id="KAJ8972029.1"/>
    </source>
</evidence>